<feature type="domain" description="Glucose-methanol-choline oxidoreductase N-terminal" evidence="6">
    <location>
        <begin position="151"/>
        <end position="321"/>
    </location>
</feature>
<comment type="caution">
    <text evidence="8">The sequence shown here is derived from an EMBL/GenBank/DDBJ whole genome shotgun (WGS) entry which is preliminary data.</text>
</comment>
<reference evidence="8 9" key="1">
    <citation type="submission" date="2018-05" db="EMBL/GenBank/DDBJ databases">
        <title>Mucilaginibacter hurinus sp. nov., isolated from briquette warehouse soil.</title>
        <authorList>
            <person name="Choi L."/>
        </authorList>
    </citation>
    <scope>NUCLEOTIDE SEQUENCE [LARGE SCALE GENOMIC DNA]</scope>
    <source>
        <strain evidence="8 9">ZR32</strain>
    </source>
</reference>
<keyword evidence="3" id="KW-0285">Flavoprotein</keyword>
<evidence type="ECO:0000256" key="1">
    <source>
        <dbReference type="ARBA" id="ARBA00001974"/>
    </source>
</evidence>
<evidence type="ECO:0000256" key="5">
    <source>
        <dbReference type="ARBA" id="ARBA00023002"/>
    </source>
</evidence>
<dbReference type="PANTHER" id="PTHR42784">
    <property type="entry name" value="PYRANOSE 2-OXIDASE"/>
    <property type="match status" value="1"/>
</dbReference>
<sequence length="572" mass="64316">MANINIDSVKERIFDAIVIGSGISGGWAAKEFTGRGLKTLLLERGRDVRHIMDYPTTSKMPWEFEHRNELPLAIREANPVVSRCYAFHEETEHFFVKDTEHPYIQEKPFDWIRGYQVGGKSLLWARQTQRWSDFDFEGPARDGFAVDWPIRYKDIAPWYSYVEKFAGISGNLDGIPELPDGEFLPAFPLNTVEDYFSKHVKANYQNRHVISARCAHLSKPQPVHFQQGRGQCQNRTLCQRGCPFGGYFSSNSSTIPWAQKTGKLTLRPHSVVESIIYDEQKGKATGVRVIDANTRQAVEYYARVIFVNASAINTNIILLNSKSSRFQNGFGNDSGTLGKYIAFHNYTANVGAEVEGFKDMTVDGRNPAGGGYIPRFRNVYKQETNFLRGYASGFSAARYSNTDAWGVGSDLKNKLKKPELSGWYVGSHMMGESIPKETNYVKLDDKEKDAWGVPLLRFNVDYDDNDEKMKLDYLEQISEMFASAGFKNIRKHVSVGKAPGLDIHEMGGARMGHDPKTSVLNKWNQVHSCPNVFITDGACMTSTGTQNPSLTYMALTARAANHAVDEINKGNI</sequence>
<dbReference type="SUPFAM" id="SSF54373">
    <property type="entry name" value="FAD-linked reductases, C-terminal domain"/>
    <property type="match status" value="1"/>
</dbReference>
<gene>
    <name evidence="8" type="ORF">DJ568_09340</name>
</gene>
<organism evidence="8 9">
    <name type="scientific">Mucilaginibacter hurinus</name>
    <dbReference type="NCBI Taxonomy" id="2201324"/>
    <lineage>
        <taxon>Bacteria</taxon>
        <taxon>Pseudomonadati</taxon>
        <taxon>Bacteroidota</taxon>
        <taxon>Sphingobacteriia</taxon>
        <taxon>Sphingobacteriales</taxon>
        <taxon>Sphingobacteriaceae</taxon>
        <taxon>Mucilaginibacter</taxon>
    </lineage>
</organism>
<dbReference type="EMBL" id="QGDC01000004">
    <property type="protein sequence ID" value="RCH55371.1"/>
    <property type="molecule type" value="Genomic_DNA"/>
</dbReference>
<evidence type="ECO:0000313" key="8">
    <source>
        <dbReference type="EMBL" id="RCH55371.1"/>
    </source>
</evidence>
<evidence type="ECO:0000259" key="7">
    <source>
        <dbReference type="Pfam" id="PF05199"/>
    </source>
</evidence>
<accession>A0A367GRN8</accession>
<comment type="cofactor">
    <cofactor evidence="1">
        <name>FAD</name>
        <dbReference type="ChEBI" id="CHEBI:57692"/>
    </cofactor>
</comment>
<dbReference type="InterPro" id="IPR007867">
    <property type="entry name" value="GMC_OxRtase_C"/>
</dbReference>
<comment type="similarity">
    <text evidence="2">Belongs to the GMC oxidoreductase family.</text>
</comment>
<dbReference type="OrthoDB" id="9787779at2"/>
<dbReference type="InterPro" id="IPR051473">
    <property type="entry name" value="P2Ox-like"/>
</dbReference>
<proteinExistence type="inferred from homology"/>
<protein>
    <submittedName>
        <fullName evidence="8">GMC family oxidoreductase</fullName>
    </submittedName>
</protein>
<evidence type="ECO:0000256" key="3">
    <source>
        <dbReference type="ARBA" id="ARBA00022630"/>
    </source>
</evidence>
<dbReference type="InterPro" id="IPR036188">
    <property type="entry name" value="FAD/NAD-bd_sf"/>
</dbReference>
<keyword evidence="5" id="KW-0560">Oxidoreductase</keyword>
<dbReference type="InterPro" id="IPR000172">
    <property type="entry name" value="GMC_OxRdtase_N"/>
</dbReference>
<evidence type="ECO:0000256" key="4">
    <source>
        <dbReference type="ARBA" id="ARBA00022827"/>
    </source>
</evidence>
<evidence type="ECO:0000313" key="9">
    <source>
        <dbReference type="Proteomes" id="UP000253209"/>
    </source>
</evidence>
<dbReference type="AlphaFoldDB" id="A0A367GRN8"/>
<name>A0A367GRN8_9SPHI</name>
<dbReference type="GO" id="GO:0016614">
    <property type="term" value="F:oxidoreductase activity, acting on CH-OH group of donors"/>
    <property type="evidence" value="ECO:0007669"/>
    <property type="project" value="InterPro"/>
</dbReference>
<keyword evidence="4" id="KW-0274">FAD</keyword>
<dbReference type="SUPFAM" id="SSF51905">
    <property type="entry name" value="FAD/NAD(P)-binding domain"/>
    <property type="match status" value="1"/>
</dbReference>
<dbReference type="Gene3D" id="3.50.50.60">
    <property type="entry name" value="FAD/NAD(P)-binding domain"/>
    <property type="match status" value="2"/>
</dbReference>
<dbReference type="Pfam" id="PF00732">
    <property type="entry name" value="GMC_oxred_N"/>
    <property type="match status" value="1"/>
</dbReference>
<feature type="domain" description="Glucose-methanol-choline oxidoreductase C-terminal" evidence="7">
    <location>
        <begin position="435"/>
        <end position="555"/>
    </location>
</feature>
<keyword evidence="9" id="KW-1185">Reference proteome</keyword>
<dbReference type="Pfam" id="PF05199">
    <property type="entry name" value="GMC_oxred_C"/>
    <property type="match status" value="1"/>
</dbReference>
<dbReference type="RefSeq" id="WP_114004993.1">
    <property type="nucleotide sequence ID" value="NZ_QGDC01000004.1"/>
</dbReference>
<dbReference type="Proteomes" id="UP000253209">
    <property type="component" value="Unassembled WGS sequence"/>
</dbReference>
<evidence type="ECO:0000259" key="6">
    <source>
        <dbReference type="Pfam" id="PF00732"/>
    </source>
</evidence>
<dbReference type="GO" id="GO:0050660">
    <property type="term" value="F:flavin adenine dinucleotide binding"/>
    <property type="evidence" value="ECO:0007669"/>
    <property type="project" value="InterPro"/>
</dbReference>
<evidence type="ECO:0000256" key="2">
    <source>
        <dbReference type="ARBA" id="ARBA00010790"/>
    </source>
</evidence>
<dbReference type="PANTHER" id="PTHR42784:SF1">
    <property type="entry name" value="PYRANOSE 2-OXIDASE"/>
    <property type="match status" value="1"/>
</dbReference>